<keyword evidence="4 12" id="KW-0863">Zinc-finger</keyword>
<dbReference type="Gene3D" id="6.20.210.20">
    <property type="entry name" value="THAP domain"/>
    <property type="match status" value="1"/>
</dbReference>
<evidence type="ECO:0000256" key="1">
    <source>
        <dbReference type="ARBA" id="ARBA00004642"/>
    </source>
</evidence>
<dbReference type="PANTHER" id="PTHR46600">
    <property type="entry name" value="THAP DOMAIN-CONTAINING"/>
    <property type="match status" value="1"/>
</dbReference>
<name>A0A3B4GB32_9CICH</name>
<dbReference type="GO" id="GO:0001935">
    <property type="term" value="P:endothelial cell proliferation"/>
    <property type="evidence" value="ECO:0007669"/>
    <property type="project" value="UniProtKB-UniRule"/>
</dbReference>
<dbReference type="InterPro" id="IPR006612">
    <property type="entry name" value="THAP_Znf"/>
</dbReference>
<keyword evidence="5" id="KW-0862">Zinc</keyword>
<dbReference type="SMART" id="SM00692">
    <property type="entry name" value="DM3"/>
    <property type="match status" value="1"/>
</dbReference>
<evidence type="ECO:0000256" key="12">
    <source>
        <dbReference type="PROSITE-ProRule" id="PRU00309"/>
    </source>
</evidence>
<keyword evidence="9 13" id="KW-0804">Transcription</keyword>
<keyword evidence="10 13" id="KW-0539">Nucleus</keyword>
<evidence type="ECO:0000256" key="7">
    <source>
        <dbReference type="ARBA" id="ARBA00023054"/>
    </source>
</evidence>
<dbReference type="GO" id="GO:0043565">
    <property type="term" value="F:sequence-specific DNA binding"/>
    <property type="evidence" value="ECO:0007669"/>
    <property type="project" value="UniProtKB-UniRule"/>
</dbReference>
<reference evidence="15" key="1">
    <citation type="submission" date="2023-09" db="UniProtKB">
        <authorList>
            <consortium name="Ensembl"/>
        </authorList>
    </citation>
    <scope>IDENTIFICATION</scope>
</reference>
<sequence length="99" mass="11444">MPFWIVWTFSVSSPKQNWPLCICRFPKDPEQRQKWLTVAQRDEGSLRSNSYICSRHFDPSCYTLNEDGQPTLSSDAVPSIMPDEEVTQKTESTLKTCQL</sequence>
<comment type="subcellular location">
    <subcellularLocation>
        <location evidence="1 13">Nucleus</location>
        <location evidence="1 13">Nucleoplasm</location>
    </subcellularLocation>
</comment>
<evidence type="ECO:0000256" key="6">
    <source>
        <dbReference type="ARBA" id="ARBA00023015"/>
    </source>
</evidence>
<dbReference type="GeneTree" id="ENSGT00940000178522"/>
<evidence type="ECO:0000259" key="14">
    <source>
        <dbReference type="PROSITE" id="PS50950"/>
    </source>
</evidence>
<dbReference type="GO" id="GO:0003700">
    <property type="term" value="F:DNA-binding transcription factor activity"/>
    <property type="evidence" value="ECO:0007669"/>
    <property type="project" value="UniProtKB-UniRule"/>
</dbReference>
<dbReference type="InterPro" id="IPR026516">
    <property type="entry name" value="THAP1/10"/>
</dbReference>
<keyword evidence="8 12" id="KW-0238">DNA-binding</keyword>
<keyword evidence="7 13" id="KW-0175">Coiled coil</keyword>
<evidence type="ECO:0000256" key="2">
    <source>
        <dbReference type="ARBA" id="ARBA00006177"/>
    </source>
</evidence>
<dbReference type="GO" id="GO:0005654">
    <property type="term" value="C:nucleoplasm"/>
    <property type="evidence" value="ECO:0007669"/>
    <property type="project" value="UniProtKB-SubCell"/>
</dbReference>
<comment type="similarity">
    <text evidence="2 13">Belongs to the THAP1 family.</text>
</comment>
<comment type="function">
    <text evidence="13">DNA-binding transcription regulator that regulates endothelial cell proliferation and G1/S cell-cycle progression. Specifically binds the 5'-[AT]NTNN[GT]GGCA[AGT]-3' core DNA sequence and acts by modulating expression of pRB-E2F cell-cycle target genes.</text>
</comment>
<dbReference type="SMART" id="SM00980">
    <property type="entry name" value="THAP"/>
    <property type="match status" value="1"/>
</dbReference>
<dbReference type="STRING" id="303518.ENSPNYP00000019279"/>
<evidence type="ECO:0000256" key="8">
    <source>
        <dbReference type="ARBA" id="ARBA00023125"/>
    </source>
</evidence>
<evidence type="ECO:0000313" key="15">
    <source>
        <dbReference type="Ensembl" id="ENSPNYP00000019279.1"/>
    </source>
</evidence>
<dbReference type="Ensembl" id="ENSPNYT00000019761.1">
    <property type="protein sequence ID" value="ENSPNYP00000019279.1"/>
    <property type="gene ID" value="ENSPNYG00000014580.1"/>
</dbReference>
<organism evidence="15">
    <name type="scientific">Pundamilia nyererei</name>
    <dbReference type="NCBI Taxonomy" id="303518"/>
    <lineage>
        <taxon>Eukaryota</taxon>
        <taxon>Metazoa</taxon>
        <taxon>Chordata</taxon>
        <taxon>Craniata</taxon>
        <taxon>Vertebrata</taxon>
        <taxon>Euteleostomi</taxon>
        <taxon>Actinopterygii</taxon>
        <taxon>Neopterygii</taxon>
        <taxon>Teleostei</taxon>
        <taxon>Neoteleostei</taxon>
        <taxon>Acanthomorphata</taxon>
        <taxon>Ovalentaria</taxon>
        <taxon>Cichlomorphae</taxon>
        <taxon>Cichliformes</taxon>
        <taxon>Cichlidae</taxon>
        <taxon>African cichlids</taxon>
        <taxon>Pseudocrenilabrinae</taxon>
        <taxon>Haplochromini</taxon>
        <taxon>Pundamilia</taxon>
    </lineage>
</organism>
<evidence type="ECO:0000256" key="11">
    <source>
        <dbReference type="ARBA" id="ARBA00023306"/>
    </source>
</evidence>
<keyword evidence="6 13" id="KW-0805">Transcription regulation</keyword>
<evidence type="ECO:0000256" key="5">
    <source>
        <dbReference type="ARBA" id="ARBA00022833"/>
    </source>
</evidence>
<dbReference type="Pfam" id="PF05485">
    <property type="entry name" value="THAP"/>
    <property type="match status" value="1"/>
</dbReference>
<evidence type="ECO:0000256" key="3">
    <source>
        <dbReference type="ARBA" id="ARBA00022723"/>
    </source>
</evidence>
<dbReference type="PANTHER" id="PTHR46600:SF1">
    <property type="entry name" value="THAP DOMAIN-CONTAINING PROTEIN 1"/>
    <property type="match status" value="1"/>
</dbReference>
<evidence type="ECO:0000256" key="10">
    <source>
        <dbReference type="ARBA" id="ARBA00023242"/>
    </source>
</evidence>
<keyword evidence="3" id="KW-0479">Metal-binding</keyword>
<accession>A0A3B4GB32</accession>
<dbReference type="AlphaFoldDB" id="A0A3B4GB32"/>
<protein>
    <recommendedName>
        <fullName evidence="13">THAP domain-containing protein 1</fullName>
    </recommendedName>
</protein>
<dbReference type="InterPro" id="IPR038441">
    <property type="entry name" value="THAP_Znf_sf"/>
</dbReference>
<evidence type="ECO:0000256" key="9">
    <source>
        <dbReference type="ARBA" id="ARBA00023163"/>
    </source>
</evidence>
<evidence type="ECO:0000256" key="4">
    <source>
        <dbReference type="ARBA" id="ARBA00022771"/>
    </source>
</evidence>
<evidence type="ECO:0000256" key="13">
    <source>
        <dbReference type="RuleBase" id="RU369073"/>
    </source>
</evidence>
<dbReference type="PROSITE" id="PS50950">
    <property type="entry name" value="ZF_THAP"/>
    <property type="match status" value="1"/>
</dbReference>
<dbReference type="SUPFAM" id="SSF57716">
    <property type="entry name" value="Glucocorticoid receptor-like (DNA-binding domain)"/>
    <property type="match status" value="1"/>
</dbReference>
<dbReference type="GO" id="GO:0008270">
    <property type="term" value="F:zinc ion binding"/>
    <property type="evidence" value="ECO:0007669"/>
    <property type="project" value="UniProtKB-KW"/>
</dbReference>
<keyword evidence="11 13" id="KW-0131">Cell cycle</keyword>
<feature type="domain" description="THAP-type" evidence="14">
    <location>
        <begin position="1"/>
        <end position="81"/>
    </location>
</feature>
<proteinExistence type="inferred from homology"/>